<dbReference type="Proteomes" id="UP000887116">
    <property type="component" value="Unassembled WGS sequence"/>
</dbReference>
<dbReference type="OrthoDB" id="6464136at2759"/>
<dbReference type="EMBL" id="BMAO01026101">
    <property type="protein sequence ID" value="GFR07022.1"/>
    <property type="molecule type" value="Genomic_DNA"/>
</dbReference>
<keyword evidence="2" id="KW-1185">Reference proteome</keyword>
<organism evidence="1 2">
    <name type="scientific">Trichonephila clavata</name>
    <name type="common">Joro spider</name>
    <name type="synonym">Nephila clavata</name>
    <dbReference type="NCBI Taxonomy" id="2740835"/>
    <lineage>
        <taxon>Eukaryota</taxon>
        <taxon>Metazoa</taxon>
        <taxon>Ecdysozoa</taxon>
        <taxon>Arthropoda</taxon>
        <taxon>Chelicerata</taxon>
        <taxon>Arachnida</taxon>
        <taxon>Araneae</taxon>
        <taxon>Araneomorphae</taxon>
        <taxon>Entelegynae</taxon>
        <taxon>Araneoidea</taxon>
        <taxon>Nephilidae</taxon>
        <taxon>Trichonephila</taxon>
    </lineage>
</organism>
<gene>
    <name evidence="1" type="ORF">TNCT_210111</name>
</gene>
<protein>
    <submittedName>
        <fullName evidence="1">Uncharacterized protein</fullName>
    </submittedName>
</protein>
<proteinExistence type="predicted"/>
<accession>A0A8X6GLX2</accession>
<dbReference type="AlphaFoldDB" id="A0A8X6GLX2"/>
<reference evidence="1" key="1">
    <citation type="submission" date="2020-07" db="EMBL/GenBank/DDBJ databases">
        <title>Multicomponent nature underlies the extraordinary mechanical properties of spider dragline silk.</title>
        <authorList>
            <person name="Kono N."/>
            <person name="Nakamura H."/>
            <person name="Mori M."/>
            <person name="Yoshida Y."/>
            <person name="Ohtoshi R."/>
            <person name="Malay A.D."/>
            <person name="Moran D.A.P."/>
            <person name="Tomita M."/>
            <person name="Numata K."/>
            <person name="Arakawa K."/>
        </authorList>
    </citation>
    <scope>NUCLEOTIDE SEQUENCE</scope>
</reference>
<comment type="caution">
    <text evidence="1">The sequence shown here is derived from an EMBL/GenBank/DDBJ whole genome shotgun (WGS) entry which is preliminary data.</text>
</comment>
<name>A0A8X6GLX2_TRICU</name>
<sequence length="142" mass="16222">MVVLRILETSLYLFFSDIADYIQVDIVSFLEILGCVLVVELIRNLTGIYFESTTQAQERKVIVERAEEKFEKVPVVHSLMVYKMCEGLGLQAQLATEQDRKIWVAKKKLRPIPKVHSKTILMFCEALGLDAELAHSSGREHL</sequence>
<evidence type="ECO:0000313" key="2">
    <source>
        <dbReference type="Proteomes" id="UP000887116"/>
    </source>
</evidence>
<evidence type="ECO:0000313" key="1">
    <source>
        <dbReference type="EMBL" id="GFR07022.1"/>
    </source>
</evidence>